<feature type="compositionally biased region" description="Basic and acidic residues" evidence="4">
    <location>
        <begin position="809"/>
        <end position="823"/>
    </location>
</feature>
<organism evidence="5 6">
    <name type="scientific">Eleusine coracana subsp. coracana</name>
    <dbReference type="NCBI Taxonomy" id="191504"/>
    <lineage>
        <taxon>Eukaryota</taxon>
        <taxon>Viridiplantae</taxon>
        <taxon>Streptophyta</taxon>
        <taxon>Embryophyta</taxon>
        <taxon>Tracheophyta</taxon>
        <taxon>Spermatophyta</taxon>
        <taxon>Magnoliopsida</taxon>
        <taxon>Liliopsida</taxon>
        <taxon>Poales</taxon>
        <taxon>Poaceae</taxon>
        <taxon>PACMAD clade</taxon>
        <taxon>Chloridoideae</taxon>
        <taxon>Cynodonteae</taxon>
        <taxon>Eleusininae</taxon>
        <taxon>Eleusine</taxon>
    </lineage>
</organism>
<evidence type="ECO:0000256" key="2">
    <source>
        <dbReference type="ARBA" id="ARBA00022737"/>
    </source>
</evidence>
<dbReference type="SMART" id="SM00320">
    <property type="entry name" value="WD40"/>
    <property type="match status" value="6"/>
</dbReference>
<feature type="region of interest" description="Disordered" evidence="4">
    <location>
        <begin position="363"/>
        <end position="393"/>
    </location>
</feature>
<name>A0AAV5DB75_ELECO</name>
<dbReference type="InterPro" id="IPR001680">
    <property type="entry name" value="WD40_rpt"/>
</dbReference>
<evidence type="ECO:0000256" key="4">
    <source>
        <dbReference type="SAM" id="MobiDB-lite"/>
    </source>
</evidence>
<dbReference type="PROSITE" id="PS50082">
    <property type="entry name" value="WD_REPEATS_2"/>
    <property type="match status" value="3"/>
</dbReference>
<dbReference type="PROSITE" id="PS50294">
    <property type="entry name" value="WD_REPEATS_REGION"/>
    <property type="match status" value="2"/>
</dbReference>
<dbReference type="InterPro" id="IPR020472">
    <property type="entry name" value="WD40_PAC1"/>
</dbReference>
<keyword evidence="2" id="KW-0677">Repeat</keyword>
<dbReference type="InterPro" id="IPR040324">
    <property type="entry name" value="WDR44/Dgr2"/>
</dbReference>
<dbReference type="Pfam" id="PF00400">
    <property type="entry name" value="WD40"/>
    <property type="match status" value="4"/>
</dbReference>
<feature type="repeat" description="WD" evidence="3">
    <location>
        <begin position="515"/>
        <end position="557"/>
    </location>
</feature>
<feature type="compositionally biased region" description="Polar residues" evidence="4">
    <location>
        <begin position="791"/>
        <end position="802"/>
    </location>
</feature>
<comment type="caution">
    <text evidence="5">The sequence shown here is derived from an EMBL/GenBank/DDBJ whole genome shotgun (WGS) entry which is preliminary data.</text>
</comment>
<feature type="compositionally biased region" description="Acidic residues" evidence="4">
    <location>
        <begin position="81"/>
        <end position="94"/>
    </location>
</feature>
<feature type="repeat" description="WD" evidence="3">
    <location>
        <begin position="422"/>
        <end position="455"/>
    </location>
</feature>
<dbReference type="InterPro" id="IPR015943">
    <property type="entry name" value="WD40/YVTN_repeat-like_dom_sf"/>
</dbReference>
<dbReference type="AlphaFoldDB" id="A0AAV5DB75"/>
<keyword evidence="6" id="KW-1185">Reference proteome</keyword>
<proteinExistence type="predicted"/>
<keyword evidence="1 3" id="KW-0853">WD repeat</keyword>
<feature type="region of interest" description="Disordered" evidence="4">
    <location>
        <begin position="77"/>
        <end position="96"/>
    </location>
</feature>
<dbReference type="PANTHER" id="PTHR14221:SF68">
    <property type="entry name" value="OS11G0187100 PROTEIN"/>
    <property type="match status" value="1"/>
</dbReference>
<feature type="region of interest" description="Disordered" evidence="4">
    <location>
        <begin position="790"/>
        <end position="858"/>
    </location>
</feature>
<dbReference type="EMBL" id="BQKI01000013">
    <property type="protein sequence ID" value="GJN07347.1"/>
    <property type="molecule type" value="Genomic_DNA"/>
</dbReference>
<feature type="region of interest" description="Disordered" evidence="4">
    <location>
        <begin position="1"/>
        <end position="32"/>
    </location>
</feature>
<dbReference type="PANTHER" id="PTHR14221">
    <property type="entry name" value="WD REPEAT DOMAIN 44"/>
    <property type="match status" value="1"/>
</dbReference>
<evidence type="ECO:0000313" key="5">
    <source>
        <dbReference type="EMBL" id="GJN07347.1"/>
    </source>
</evidence>
<feature type="compositionally biased region" description="Polar residues" evidence="4">
    <location>
        <begin position="140"/>
        <end position="154"/>
    </location>
</feature>
<dbReference type="InterPro" id="IPR036322">
    <property type="entry name" value="WD40_repeat_dom_sf"/>
</dbReference>
<dbReference type="PRINTS" id="PR00320">
    <property type="entry name" value="GPROTEINBRPT"/>
</dbReference>
<evidence type="ECO:0000256" key="3">
    <source>
        <dbReference type="PROSITE-ProRule" id="PRU00221"/>
    </source>
</evidence>
<feature type="region of interest" description="Disordered" evidence="4">
    <location>
        <begin position="252"/>
        <end position="272"/>
    </location>
</feature>
<feature type="compositionally biased region" description="Low complexity" evidence="4">
    <location>
        <begin position="370"/>
        <end position="392"/>
    </location>
</feature>
<evidence type="ECO:0000313" key="6">
    <source>
        <dbReference type="Proteomes" id="UP001054889"/>
    </source>
</evidence>
<feature type="region of interest" description="Disordered" evidence="4">
    <location>
        <begin position="139"/>
        <end position="183"/>
    </location>
</feature>
<dbReference type="Gene3D" id="2.130.10.10">
    <property type="entry name" value="YVTN repeat-like/Quinoprotein amine dehydrogenase"/>
    <property type="match status" value="1"/>
</dbReference>
<feature type="region of interest" description="Disordered" evidence="4">
    <location>
        <begin position="312"/>
        <end position="339"/>
    </location>
</feature>
<evidence type="ECO:0000256" key="1">
    <source>
        <dbReference type="ARBA" id="ARBA00022574"/>
    </source>
</evidence>
<dbReference type="InterPro" id="IPR019775">
    <property type="entry name" value="WD40_repeat_CS"/>
</dbReference>
<accession>A0AAV5DB75</accession>
<reference evidence="5" key="2">
    <citation type="submission" date="2021-12" db="EMBL/GenBank/DDBJ databases">
        <title>Resequencing data analysis of finger millet.</title>
        <authorList>
            <person name="Hatakeyama M."/>
            <person name="Aluri S."/>
            <person name="Balachadran M.T."/>
            <person name="Sivarajan S.R."/>
            <person name="Poveda L."/>
            <person name="Shimizu-Inatsugi R."/>
            <person name="Schlapbach R."/>
            <person name="Sreeman S.M."/>
            <person name="Shimizu K.K."/>
        </authorList>
    </citation>
    <scope>NUCLEOTIDE SEQUENCE</scope>
</reference>
<gene>
    <name evidence="5" type="primary">ga25171</name>
    <name evidence="5" type="ORF">PR202_ga25171</name>
</gene>
<dbReference type="SUPFAM" id="SSF50978">
    <property type="entry name" value="WD40 repeat-like"/>
    <property type="match status" value="1"/>
</dbReference>
<reference evidence="5" key="1">
    <citation type="journal article" date="2018" name="DNA Res.">
        <title>Multiple hybrid de novo genome assembly of finger millet, an orphan allotetraploid crop.</title>
        <authorList>
            <person name="Hatakeyama M."/>
            <person name="Aluri S."/>
            <person name="Balachadran M.T."/>
            <person name="Sivarajan S.R."/>
            <person name="Patrignani A."/>
            <person name="Gruter S."/>
            <person name="Poveda L."/>
            <person name="Shimizu-Inatsugi R."/>
            <person name="Baeten J."/>
            <person name="Francoijs K.J."/>
            <person name="Nataraja K.N."/>
            <person name="Reddy Y.A.N."/>
            <person name="Phadnis S."/>
            <person name="Ravikumar R.L."/>
            <person name="Schlapbach R."/>
            <person name="Sreeman S.M."/>
            <person name="Shimizu K.K."/>
        </authorList>
    </citation>
    <scope>NUCLEOTIDE SEQUENCE</scope>
</reference>
<feature type="compositionally biased region" description="Pro residues" evidence="4">
    <location>
        <begin position="170"/>
        <end position="180"/>
    </location>
</feature>
<dbReference type="Proteomes" id="UP001054889">
    <property type="component" value="Unassembled WGS sequence"/>
</dbReference>
<protein>
    <submittedName>
        <fullName evidence="5">Uncharacterized protein</fullName>
    </submittedName>
</protein>
<feature type="repeat" description="WD" evidence="3">
    <location>
        <begin position="587"/>
        <end position="605"/>
    </location>
</feature>
<dbReference type="PROSITE" id="PS00678">
    <property type="entry name" value="WD_REPEATS_1"/>
    <property type="match status" value="1"/>
</dbReference>
<sequence>MTCDNDGDLAGGGVGRHDHVTVGSMGDADDTEEDESFRLCMDGEEEHTEAVFFPVGGGEDEEEDEAGDDVRHSFATAVGDIGDEEEEEDEEEEDTSRYDYGMWTMEETDEEAMSIQERRRRLLHGMGLNSSRDLLRSRNARSTAVSVRGTTTTMHLPPVIPRSSAAPRNKQPPKPPPPPVVAASPEIVVTHPKGAAAAALMTRCRSDSRLAARGVGRKPLMTLRRVKSLPHSLLHHGASPPVHHNALRAAVTSSAAASKHDGNGSGGLMTTVRGGQLKEEGEDLHRSVEMSVERLVGNAPAPVVVNQNHQLPMRRSHSQPVPAASASSSANAKVQDGGKPVLKKRARWLKNIKLVAGLMIDKEQDDRPNKNNNKSSPAAAGASMMMSKSASAHHYCEQQRLKVHHYGKPSKELTGLYMRQQLRAHEGSIWTMKFSPDARLLATAGEDRVVRLWKVIDDDSSLQELSSSSSSSLPPPQVPQGLAAQLSRKVRRGRSSKHVLPDRVFAIDERPACVLEGHQDDVLDLSWSANSKHHLLSSSMDKTVRLWDMDTHTCLKLFAHNDYGQYLLLVHCFAITQHETDFFNPVDDDYFISGSLDSKVRIWSVPDRQVVDWSDLNDMVTAACYTPDGQAAIIGSHKGSCRFYKTTDCKLNQEAQIDMSISKKRKSQAKKITGFQFAPGNPSEILVTSADSQIRVFNGITVLQKFKGFKNTSSQISASYTADGRYVVCASEDSHVYLWRRAAVSSPSVSGGIAAAGSIGVRAKTWLTSRSYEYFFCRDVSVALPWPGGSPFQQRPSRSATSVHGGGDASRRSDGGGDVDAARRPTKSGPMTYSSSSSSSSGGLPRRDSSARWHGGTEGGNAWGMVVVTASRGGEIRVYQNFGLPLGVKGQQSNPFSSTS</sequence>